<dbReference type="GO" id="GO:0005737">
    <property type="term" value="C:cytoplasm"/>
    <property type="evidence" value="ECO:0007669"/>
    <property type="project" value="UniProtKB-SubCell"/>
</dbReference>
<comment type="subcellular location">
    <subcellularLocation>
        <location evidence="1 9">Cytoplasm</location>
    </subcellularLocation>
</comment>
<evidence type="ECO:0000256" key="9">
    <source>
        <dbReference type="HAMAP-Rule" id="MF_01852"/>
    </source>
</evidence>
<keyword evidence="12" id="KW-1185">Reference proteome</keyword>
<evidence type="ECO:0000256" key="8">
    <source>
        <dbReference type="ARBA" id="ARBA00048366"/>
    </source>
</evidence>
<feature type="domain" description="YrdC-like" evidence="10">
    <location>
        <begin position="4"/>
        <end position="187"/>
    </location>
</feature>
<accession>A0A136A464</accession>
<evidence type="ECO:0000259" key="10">
    <source>
        <dbReference type="PROSITE" id="PS51163"/>
    </source>
</evidence>
<sequence>MLDKSVAQQLQQQFVQGCIFAYPTEAVYGLGCDPDNESAVTELLRLKQRSVTKGLILVARSYSQFLAYVDDAAIPMDRRTEIFSSWPGPNTWLLPASKKAPLWITGGSDFIAVRVSQHPLIQELCELFQKPLVSTSANISTYPAAQTPEQVITQFADKVVLIAGELGGALKPSMIRHGYTGKVIREN</sequence>
<dbReference type="SUPFAM" id="SSF55821">
    <property type="entry name" value="YrdC/RibB"/>
    <property type="match status" value="1"/>
</dbReference>
<evidence type="ECO:0000313" key="11">
    <source>
        <dbReference type="EMBL" id="KXI30007.1"/>
    </source>
</evidence>
<dbReference type="GO" id="GO:0005524">
    <property type="term" value="F:ATP binding"/>
    <property type="evidence" value="ECO:0007669"/>
    <property type="project" value="UniProtKB-UniRule"/>
</dbReference>
<dbReference type="GO" id="GO:0003725">
    <property type="term" value="F:double-stranded RNA binding"/>
    <property type="evidence" value="ECO:0007669"/>
    <property type="project" value="InterPro"/>
</dbReference>
<dbReference type="InterPro" id="IPR023535">
    <property type="entry name" value="TC-AMP_synthase"/>
</dbReference>
<dbReference type="RefSeq" id="WP_068373612.1">
    <property type="nucleotide sequence ID" value="NZ_LSNE01000003.1"/>
</dbReference>
<dbReference type="FunFam" id="3.90.870.10:FF:000004">
    <property type="entry name" value="Threonylcarbamoyl-AMP synthase"/>
    <property type="match status" value="1"/>
</dbReference>
<reference evidence="12" key="1">
    <citation type="submission" date="2016-02" db="EMBL/GenBank/DDBJ databases">
        <authorList>
            <person name="Schultz-Johansen M."/>
            <person name="Glaring M.A."/>
            <person name="Bech P.K."/>
            <person name="Stougaard P."/>
        </authorList>
    </citation>
    <scope>NUCLEOTIDE SEQUENCE [LARGE SCALE GENOMIC DNA]</scope>
    <source>
        <strain evidence="12">S66</strain>
    </source>
</reference>
<dbReference type="PANTHER" id="PTHR17490">
    <property type="entry name" value="SUA5"/>
    <property type="match status" value="1"/>
</dbReference>
<comment type="catalytic activity">
    <reaction evidence="8 9">
        <text>L-threonine + hydrogencarbonate + ATP = L-threonylcarbamoyladenylate + diphosphate + H2O</text>
        <dbReference type="Rhea" id="RHEA:36407"/>
        <dbReference type="ChEBI" id="CHEBI:15377"/>
        <dbReference type="ChEBI" id="CHEBI:17544"/>
        <dbReference type="ChEBI" id="CHEBI:30616"/>
        <dbReference type="ChEBI" id="CHEBI:33019"/>
        <dbReference type="ChEBI" id="CHEBI:57926"/>
        <dbReference type="ChEBI" id="CHEBI:73682"/>
        <dbReference type="EC" id="2.7.7.87"/>
    </reaction>
</comment>
<dbReference type="GO" id="GO:0006450">
    <property type="term" value="P:regulation of translational fidelity"/>
    <property type="evidence" value="ECO:0007669"/>
    <property type="project" value="TreeGrafter"/>
</dbReference>
<dbReference type="InterPro" id="IPR017945">
    <property type="entry name" value="DHBP_synth_RibB-like_a/b_dom"/>
</dbReference>
<keyword evidence="7 9" id="KW-0067">ATP-binding</keyword>
<evidence type="ECO:0000256" key="6">
    <source>
        <dbReference type="ARBA" id="ARBA00022741"/>
    </source>
</evidence>
<comment type="function">
    <text evidence="9">Required for the formation of a threonylcarbamoyl group on adenosine at position 37 (t(6)A37) in tRNAs that read codons beginning with adenine. Catalyzes the conversion of L-threonine, HCO(3)(-)/CO(2) and ATP to give threonylcarbamoyl-AMP (TC-AMP) as the acyladenylate intermediate, with the release of diphosphate.</text>
</comment>
<dbReference type="GO" id="GO:0002949">
    <property type="term" value="P:tRNA threonylcarbamoyladenosine modification"/>
    <property type="evidence" value="ECO:0007669"/>
    <property type="project" value="UniProtKB-UniRule"/>
</dbReference>
<name>A0A136A464_9ALTE</name>
<dbReference type="EMBL" id="LSNE01000003">
    <property type="protein sequence ID" value="KXI30007.1"/>
    <property type="molecule type" value="Genomic_DNA"/>
</dbReference>
<evidence type="ECO:0000256" key="3">
    <source>
        <dbReference type="ARBA" id="ARBA00022679"/>
    </source>
</evidence>
<dbReference type="GO" id="GO:0061710">
    <property type="term" value="F:L-threonylcarbamoyladenylate synthase"/>
    <property type="evidence" value="ECO:0007669"/>
    <property type="project" value="UniProtKB-EC"/>
</dbReference>
<dbReference type="PROSITE" id="PS51257">
    <property type="entry name" value="PROKAR_LIPOPROTEIN"/>
    <property type="match status" value="1"/>
</dbReference>
<evidence type="ECO:0000313" key="12">
    <source>
        <dbReference type="Proteomes" id="UP000070299"/>
    </source>
</evidence>
<gene>
    <name evidence="9" type="primary">tsaC</name>
    <name evidence="11" type="ORF">AX660_08360</name>
</gene>
<keyword evidence="6 9" id="KW-0547">Nucleotide-binding</keyword>
<evidence type="ECO:0000256" key="5">
    <source>
        <dbReference type="ARBA" id="ARBA00022695"/>
    </source>
</evidence>
<evidence type="ECO:0000256" key="1">
    <source>
        <dbReference type="ARBA" id="ARBA00004496"/>
    </source>
</evidence>
<proteinExistence type="inferred from homology"/>
<keyword evidence="2 9" id="KW-0963">Cytoplasm</keyword>
<keyword evidence="3 9" id="KW-0808">Transferase</keyword>
<dbReference type="Gene3D" id="3.90.870.10">
    <property type="entry name" value="DHBP synthase"/>
    <property type="match status" value="1"/>
</dbReference>
<dbReference type="InterPro" id="IPR050156">
    <property type="entry name" value="TC-AMP_synthase_SUA5"/>
</dbReference>
<keyword evidence="4 9" id="KW-0819">tRNA processing</keyword>
<organism evidence="11 12">
    <name type="scientific">Paraglaciecola hydrolytica</name>
    <dbReference type="NCBI Taxonomy" id="1799789"/>
    <lineage>
        <taxon>Bacteria</taxon>
        <taxon>Pseudomonadati</taxon>
        <taxon>Pseudomonadota</taxon>
        <taxon>Gammaproteobacteria</taxon>
        <taxon>Alteromonadales</taxon>
        <taxon>Alteromonadaceae</taxon>
        <taxon>Paraglaciecola</taxon>
    </lineage>
</organism>
<dbReference type="PANTHER" id="PTHR17490:SF18">
    <property type="entry name" value="THREONYLCARBAMOYL-AMP SYNTHASE"/>
    <property type="match status" value="1"/>
</dbReference>
<evidence type="ECO:0000256" key="4">
    <source>
        <dbReference type="ARBA" id="ARBA00022694"/>
    </source>
</evidence>
<comment type="similarity">
    <text evidence="9">Belongs to the SUA5 family. TsaC subfamily.</text>
</comment>
<protein>
    <recommendedName>
        <fullName evidence="9">Threonylcarbamoyl-AMP synthase</fullName>
        <shortName evidence="9">TC-AMP synthase</shortName>
        <ecNumber evidence="9">2.7.7.87</ecNumber>
    </recommendedName>
    <alternativeName>
        <fullName evidence="9">L-threonylcarbamoyladenylate synthase</fullName>
    </alternativeName>
    <alternativeName>
        <fullName evidence="9">t(6)A37 threonylcarbamoyladenosine biosynthesis protein TsaC</fullName>
    </alternativeName>
    <alternativeName>
        <fullName evidence="9">tRNA threonylcarbamoyladenosine biosynthesis protein TsaC</fullName>
    </alternativeName>
</protein>
<dbReference type="Proteomes" id="UP000070299">
    <property type="component" value="Unassembled WGS sequence"/>
</dbReference>
<dbReference type="EC" id="2.7.7.87" evidence="9"/>
<dbReference type="AlphaFoldDB" id="A0A136A464"/>
<dbReference type="OrthoDB" id="9814580at2"/>
<keyword evidence="5 9" id="KW-0548">Nucleotidyltransferase</keyword>
<dbReference type="PROSITE" id="PS51163">
    <property type="entry name" value="YRDC"/>
    <property type="match status" value="1"/>
</dbReference>
<dbReference type="STRING" id="1799789.AX660_08360"/>
<evidence type="ECO:0000256" key="2">
    <source>
        <dbReference type="ARBA" id="ARBA00022490"/>
    </source>
</evidence>
<dbReference type="InterPro" id="IPR006070">
    <property type="entry name" value="Sua5-like_dom"/>
</dbReference>
<evidence type="ECO:0000256" key="7">
    <source>
        <dbReference type="ARBA" id="ARBA00022840"/>
    </source>
</evidence>
<dbReference type="HAMAP" id="MF_01852">
    <property type="entry name" value="TsaC"/>
    <property type="match status" value="1"/>
</dbReference>
<comment type="caution">
    <text evidence="11">The sequence shown here is derived from an EMBL/GenBank/DDBJ whole genome shotgun (WGS) entry which is preliminary data.</text>
</comment>
<dbReference type="GO" id="GO:0000049">
    <property type="term" value="F:tRNA binding"/>
    <property type="evidence" value="ECO:0007669"/>
    <property type="project" value="TreeGrafter"/>
</dbReference>
<dbReference type="Pfam" id="PF01300">
    <property type="entry name" value="Sua5_yciO_yrdC"/>
    <property type="match status" value="1"/>
</dbReference>